<dbReference type="STRING" id="1193182.BN11_2990003"/>
<protein>
    <submittedName>
        <fullName evidence="5">Putative transcriptional regulator</fullName>
    </submittedName>
</protein>
<dbReference type="InterPro" id="IPR050922">
    <property type="entry name" value="LytR/CpsA/Psr_CW_biosynth"/>
</dbReference>
<reference evidence="5 6" key="1">
    <citation type="journal article" date="2013" name="ISME J.">
        <title>A metabolic model for members of the genus Tetrasphaera involved in enhanced biological phosphorus removal.</title>
        <authorList>
            <person name="Kristiansen R."/>
            <person name="Nguyen H.T.T."/>
            <person name="Saunders A.M."/>
            <person name="Nielsen J.L."/>
            <person name="Wimmer R."/>
            <person name="Le V.Q."/>
            <person name="McIlroy S.J."/>
            <person name="Petrovski S."/>
            <person name="Seviour R.J."/>
            <person name="Calteau A."/>
            <person name="Nielsen K.L."/>
            <person name="Nielsen P.H."/>
        </authorList>
    </citation>
    <scope>NUCLEOTIDE SEQUENCE [LARGE SCALE GENOMIC DNA]</scope>
    <source>
        <strain evidence="5 6">Ben110</strain>
    </source>
</reference>
<evidence type="ECO:0000259" key="4">
    <source>
        <dbReference type="Pfam" id="PF03816"/>
    </source>
</evidence>
<evidence type="ECO:0000256" key="1">
    <source>
        <dbReference type="ARBA" id="ARBA00006068"/>
    </source>
</evidence>
<dbReference type="InterPro" id="IPR004474">
    <property type="entry name" value="LytR_CpsA_psr"/>
</dbReference>
<evidence type="ECO:0000256" key="3">
    <source>
        <dbReference type="SAM" id="Phobius"/>
    </source>
</evidence>
<sequence length="336" mass="36493">MSHSLPDQASPPRTRRRGRRILAVLLGLALLAVGAMGGFVLYLNNRISHIAVDDTLLPPDAAQGNDNADPADEESEPLVESPGTNYLIIGSDARPGDAGRSDVIILGHVTEKRDKVYLIHFPRDLYVDIPGRGKDKINAAYAYGGGALLAKTLQNLTHVKIDHAAKIDFNGFQRMTDAVGGVRVYAEEASKESGFTIQKGWNNLNGEQALQFVRERYQLKEGDISRGRRQMAFVKALMVKTLSPGVVLNPVKLTSFINAATDNAVVSKGLTGKFLRSEAIAMRHLRGDDIVFITAPFSGYGTAPNGGAIDILDQPRMESLALALQDDKVEEYLADK</sequence>
<comment type="similarity">
    <text evidence="1">Belongs to the LytR/CpsA/Psr (LCP) family.</text>
</comment>
<dbReference type="Gene3D" id="3.40.630.190">
    <property type="entry name" value="LCP protein"/>
    <property type="match status" value="1"/>
</dbReference>
<keyword evidence="6" id="KW-1185">Reference proteome</keyword>
<dbReference type="AlphaFoldDB" id="W6K3N3"/>
<evidence type="ECO:0000313" key="5">
    <source>
        <dbReference type="EMBL" id="CCH73564.1"/>
    </source>
</evidence>
<dbReference type="PANTHER" id="PTHR33392">
    <property type="entry name" value="POLYISOPRENYL-TEICHOIC ACID--PEPTIDOGLYCAN TEICHOIC ACID TRANSFERASE TAGU"/>
    <property type="match status" value="1"/>
</dbReference>
<dbReference type="PANTHER" id="PTHR33392:SF6">
    <property type="entry name" value="POLYISOPRENYL-TEICHOIC ACID--PEPTIDOGLYCAN TEICHOIC ACID TRANSFERASE TAGU"/>
    <property type="match status" value="1"/>
</dbReference>
<feature type="region of interest" description="Disordered" evidence="2">
    <location>
        <begin position="58"/>
        <end position="81"/>
    </location>
</feature>
<dbReference type="NCBIfam" id="TIGR00350">
    <property type="entry name" value="lytR_cpsA_psr"/>
    <property type="match status" value="1"/>
</dbReference>
<accession>W6K3N3</accession>
<evidence type="ECO:0000256" key="2">
    <source>
        <dbReference type="SAM" id="MobiDB-lite"/>
    </source>
</evidence>
<gene>
    <name evidence="5" type="ORF">BN11_2990003</name>
</gene>
<evidence type="ECO:0000313" key="6">
    <source>
        <dbReference type="Proteomes" id="UP000035763"/>
    </source>
</evidence>
<name>W6K3N3_9MICO</name>
<dbReference type="RefSeq" id="WP_048699210.1">
    <property type="nucleotide sequence ID" value="NZ_HG764815.1"/>
</dbReference>
<dbReference type="Proteomes" id="UP000035763">
    <property type="component" value="Unassembled WGS sequence"/>
</dbReference>
<keyword evidence="3" id="KW-1133">Transmembrane helix</keyword>
<feature type="transmembrane region" description="Helical" evidence="3">
    <location>
        <begin position="21"/>
        <end position="43"/>
    </location>
</feature>
<keyword evidence="3" id="KW-0812">Transmembrane</keyword>
<feature type="domain" description="Cell envelope-related transcriptional attenuator" evidence="4">
    <location>
        <begin position="100"/>
        <end position="241"/>
    </location>
</feature>
<keyword evidence="3" id="KW-0472">Membrane</keyword>
<organism evidence="5 6">
    <name type="scientific">Nostocoides australiense Ben110</name>
    <dbReference type="NCBI Taxonomy" id="1193182"/>
    <lineage>
        <taxon>Bacteria</taxon>
        <taxon>Bacillati</taxon>
        <taxon>Actinomycetota</taxon>
        <taxon>Actinomycetes</taxon>
        <taxon>Micrococcales</taxon>
        <taxon>Intrasporangiaceae</taxon>
        <taxon>Nostocoides</taxon>
    </lineage>
</organism>
<dbReference type="EMBL" id="CAJA01000222">
    <property type="protein sequence ID" value="CCH73564.1"/>
    <property type="molecule type" value="Genomic_DNA"/>
</dbReference>
<comment type="caution">
    <text evidence="5">The sequence shown here is derived from an EMBL/GenBank/DDBJ whole genome shotgun (WGS) entry which is preliminary data.</text>
</comment>
<dbReference type="Pfam" id="PF03816">
    <property type="entry name" value="LytR_cpsA_psr"/>
    <property type="match status" value="1"/>
</dbReference>
<proteinExistence type="inferred from homology"/>